<dbReference type="Proteomes" id="UP000034539">
    <property type="component" value="Unassembled WGS sequence"/>
</dbReference>
<dbReference type="SUPFAM" id="SSF51182">
    <property type="entry name" value="RmlC-like cupins"/>
    <property type="match status" value="1"/>
</dbReference>
<protein>
    <recommendedName>
        <fullName evidence="3">Sugar 3,4-ketoisomerase QdtA cupin domain-containing protein</fullName>
    </recommendedName>
</protein>
<sequence length="137" mass="15637">MKGFEKIIYKDKEIAMVFRGNMELEGIKFFTDEMNPFQIGIHNRPKGVKLNPHIHKMAHALVIKTIQEVLFVQRGKIRVNLFTKAGEKIQSVVLVKGDSILLMGEAHGVDILEDSYIFEIKQGPYPGTEHAKIYLKT</sequence>
<evidence type="ECO:0008006" key="3">
    <source>
        <dbReference type="Google" id="ProtNLM"/>
    </source>
</evidence>
<proteinExistence type="predicted"/>
<reference evidence="1 2" key="1">
    <citation type="journal article" date="2015" name="Nature">
        <title>rRNA introns, odd ribosomes, and small enigmatic genomes across a large radiation of phyla.</title>
        <authorList>
            <person name="Brown C.T."/>
            <person name="Hug L.A."/>
            <person name="Thomas B.C."/>
            <person name="Sharon I."/>
            <person name="Castelle C.J."/>
            <person name="Singh A."/>
            <person name="Wilkins M.J."/>
            <person name="Williams K.H."/>
            <person name="Banfield J.F."/>
        </authorList>
    </citation>
    <scope>NUCLEOTIDE SEQUENCE [LARGE SCALE GENOMIC DNA]</scope>
</reference>
<evidence type="ECO:0000313" key="1">
    <source>
        <dbReference type="EMBL" id="KKR34286.1"/>
    </source>
</evidence>
<gene>
    <name evidence="1" type="ORF">UT63_C0003G0002</name>
</gene>
<accession>A0A0G0QAC7</accession>
<dbReference type="InterPro" id="IPR011051">
    <property type="entry name" value="RmlC_Cupin_sf"/>
</dbReference>
<organism evidence="1 2">
    <name type="scientific">Candidatus Gottesmanbacteria bacterium GW2011_GWC2_39_8</name>
    <dbReference type="NCBI Taxonomy" id="1618450"/>
    <lineage>
        <taxon>Bacteria</taxon>
        <taxon>Candidatus Gottesmaniibacteriota</taxon>
    </lineage>
</organism>
<dbReference type="AlphaFoldDB" id="A0A0G0QAC7"/>
<name>A0A0G0QAC7_9BACT</name>
<comment type="caution">
    <text evidence="1">The sequence shown here is derived from an EMBL/GenBank/DDBJ whole genome shotgun (WGS) entry which is preliminary data.</text>
</comment>
<dbReference type="EMBL" id="LBXN01000003">
    <property type="protein sequence ID" value="KKR34286.1"/>
    <property type="molecule type" value="Genomic_DNA"/>
</dbReference>
<evidence type="ECO:0000313" key="2">
    <source>
        <dbReference type="Proteomes" id="UP000034539"/>
    </source>
</evidence>